<dbReference type="GeneID" id="90609503"/>
<reference evidence="2 3" key="1">
    <citation type="submission" date="2017-06" db="EMBL/GenBank/DDBJ databases">
        <title>Description of Rhodopirellula bahusiensis sp. nov.</title>
        <authorList>
            <person name="Kizina J."/>
            <person name="Harder J."/>
        </authorList>
    </citation>
    <scope>NUCLEOTIDE SEQUENCE [LARGE SCALE GENOMIC DNA]</scope>
    <source>
        <strain evidence="2 3">SWK21</strain>
    </source>
</reference>
<evidence type="ECO:0000313" key="2">
    <source>
        <dbReference type="EMBL" id="PHQ34438.1"/>
    </source>
</evidence>
<keyword evidence="3" id="KW-1185">Reference proteome</keyword>
<comment type="caution">
    <text evidence="2">The sequence shown here is derived from an EMBL/GenBank/DDBJ whole genome shotgun (WGS) entry which is preliminary data.</text>
</comment>
<feature type="transmembrane region" description="Helical" evidence="1">
    <location>
        <begin position="33"/>
        <end position="52"/>
    </location>
</feature>
<dbReference type="Proteomes" id="UP000225740">
    <property type="component" value="Unassembled WGS sequence"/>
</dbReference>
<dbReference type="RefSeq" id="WP_099261581.1">
    <property type="nucleotide sequence ID" value="NZ_NIZW01000011.1"/>
</dbReference>
<evidence type="ECO:0000256" key="1">
    <source>
        <dbReference type="SAM" id="Phobius"/>
    </source>
</evidence>
<organism evidence="2 3">
    <name type="scientific">Rhodopirellula bahusiensis</name>
    <dbReference type="NCBI Taxonomy" id="2014065"/>
    <lineage>
        <taxon>Bacteria</taxon>
        <taxon>Pseudomonadati</taxon>
        <taxon>Planctomycetota</taxon>
        <taxon>Planctomycetia</taxon>
        <taxon>Pirellulales</taxon>
        <taxon>Pirellulaceae</taxon>
        <taxon>Rhodopirellula</taxon>
    </lineage>
</organism>
<feature type="transmembrane region" description="Helical" evidence="1">
    <location>
        <begin position="59"/>
        <end position="81"/>
    </location>
</feature>
<gene>
    <name evidence="2" type="ORF">CEE69_15655</name>
</gene>
<accession>A0A2G1W5Y5</accession>
<name>A0A2G1W5Y5_9BACT</name>
<keyword evidence="1" id="KW-0472">Membrane</keyword>
<dbReference type="EMBL" id="NIZW01000011">
    <property type="protein sequence ID" value="PHQ34438.1"/>
    <property type="molecule type" value="Genomic_DNA"/>
</dbReference>
<evidence type="ECO:0000313" key="3">
    <source>
        <dbReference type="Proteomes" id="UP000225740"/>
    </source>
</evidence>
<keyword evidence="1" id="KW-0812">Transmembrane</keyword>
<feature type="transmembrane region" description="Helical" evidence="1">
    <location>
        <begin position="7"/>
        <end position="27"/>
    </location>
</feature>
<sequence length="82" mass="8689">MDMLLNLLAIIAIGAGVIGWLWITVMAFSEGEILWGIGCLIISPISLVYGILNFQELKIPVLMLAIGFVARIGVGAIAFAAT</sequence>
<dbReference type="OrthoDB" id="289237at2"/>
<protein>
    <submittedName>
        <fullName evidence="2">Uncharacterized protein</fullName>
    </submittedName>
</protein>
<dbReference type="AlphaFoldDB" id="A0A2G1W5Y5"/>
<proteinExistence type="predicted"/>
<keyword evidence="1" id="KW-1133">Transmembrane helix</keyword>